<dbReference type="Pfam" id="PF13715">
    <property type="entry name" value="CarbopepD_reg_2"/>
    <property type="match status" value="1"/>
</dbReference>
<comment type="similarity">
    <text evidence="7">Belongs to the TonB-dependent receptor family.</text>
</comment>
<evidence type="ECO:0000313" key="9">
    <source>
        <dbReference type="EMBL" id="GEO22154.1"/>
    </source>
</evidence>
<dbReference type="GO" id="GO:0009279">
    <property type="term" value="C:cell outer membrane"/>
    <property type="evidence" value="ECO:0007669"/>
    <property type="project" value="UniProtKB-SubCell"/>
</dbReference>
<evidence type="ECO:0000256" key="2">
    <source>
        <dbReference type="ARBA" id="ARBA00022448"/>
    </source>
</evidence>
<dbReference type="InterPro" id="IPR008969">
    <property type="entry name" value="CarboxyPept-like_regulatory"/>
</dbReference>
<dbReference type="EMBL" id="BJYV01000013">
    <property type="protein sequence ID" value="GEO22154.1"/>
    <property type="molecule type" value="Genomic_DNA"/>
</dbReference>
<feature type="domain" description="TonB-dependent receptor plug" evidence="8">
    <location>
        <begin position="94"/>
        <end position="198"/>
    </location>
</feature>
<keyword evidence="5 7" id="KW-0472">Membrane</keyword>
<dbReference type="InterPro" id="IPR023996">
    <property type="entry name" value="TonB-dep_OMP_SusC/RagA"/>
</dbReference>
<dbReference type="SUPFAM" id="SSF49464">
    <property type="entry name" value="Carboxypeptidase regulatory domain-like"/>
    <property type="match status" value="1"/>
</dbReference>
<dbReference type="PROSITE" id="PS52016">
    <property type="entry name" value="TONB_DEPENDENT_REC_3"/>
    <property type="match status" value="1"/>
</dbReference>
<comment type="caution">
    <text evidence="9">The sequence shown here is derived from an EMBL/GenBank/DDBJ whole genome shotgun (WGS) entry which is preliminary data.</text>
</comment>
<dbReference type="Pfam" id="PF07715">
    <property type="entry name" value="Plug"/>
    <property type="match status" value="1"/>
</dbReference>
<evidence type="ECO:0000256" key="1">
    <source>
        <dbReference type="ARBA" id="ARBA00004571"/>
    </source>
</evidence>
<dbReference type="InterPro" id="IPR036942">
    <property type="entry name" value="Beta-barrel_TonB_sf"/>
</dbReference>
<organism evidence="9 10">
    <name type="scientific">Cyclobacterium qasimii</name>
    <dbReference type="NCBI Taxonomy" id="1350429"/>
    <lineage>
        <taxon>Bacteria</taxon>
        <taxon>Pseudomonadati</taxon>
        <taxon>Bacteroidota</taxon>
        <taxon>Cytophagia</taxon>
        <taxon>Cytophagales</taxon>
        <taxon>Cyclobacteriaceae</taxon>
        <taxon>Cyclobacterium</taxon>
    </lineage>
</organism>
<gene>
    <name evidence="9" type="ORF">CQA01_26880</name>
</gene>
<dbReference type="InterPro" id="IPR039426">
    <property type="entry name" value="TonB-dep_rcpt-like"/>
</dbReference>
<comment type="subcellular location">
    <subcellularLocation>
        <location evidence="1 7">Cell outer membrane</location>
        <topology evidence="1 7">Multi-pass membrane protein</topology>
    </subcellularLocation>
</comment>
<dbReference type="SUPFAM" id="SSF56935">
    <property type="entry name" value="Porins"/>
    <property type="match status" value="1"/>
</dbReference>
<keyword evidence="6 7" id="KW-0998">Cell outer membrane</keyword>
<evidence type="ECO:0000313" key="10">
    <source>
        <dbReference type="Proteomes" id="UP000321301"/>
    </source>
</evidence>
<accession>A0A512CD71</accession>
<evidence type="ECO:0000259" key="8">
    <source>
        <dbReference type="Pfam" id="PF07715"/>
    </source>
</evidence>
<dbReference type="Gene3D" id="2.170.130.10">
    <property type="entry name" value="TonB-dependent receptor, plug domain"/>
    <property type="match status" value="1"/>
</dbReference>
<keyword evidence="3 7" id="KW-1134">Transmembrane beta strand</keyword>
<protein>
    <submittedName>
        <fullName evidence="9">SusC/RagA family TonB-linked outer membrane protein</fullName>
    </submittedName>
</protein>
<dbReference type="FunFam" id="2.60.40.1120:FF:000003">
    <property type="entry name" value="Outer membrane protein Omp121"/>
    <property type="match status" value="1"/>
</dbReference>
<sequence length="991" mass="108377">MMDVSVSGTVLDQAGDPIPGVTISVAGAGIGTATDLDGKYTISVPEGSTLVFSFIGFESQRILVGDQSIINVTLNEDISSLDEVVVVGYSARRQSELSSSVAIVGEKDLKNGVISNNLGTMLQGKVAGLTVSNTEGRPGSATNIVIRGVGSIGAGYGPLYVVDGVIGGSANPMDIASITVLKDAAATGLYGSRAANGVIIITTKKGKSGETKVSYSGSAGISQFRNGNLEMMNSAELYDRQEQGFRNFYDAQVSAGVPVYTNQTFDQYLGNVLPSSLLASDTDWQSLLTRTGHVNQHQLSVSGGSEKTTFYISGNYYNELGTVLGTEYQNMDLRANLKHQISDRVTLQTRINAGANRAPNEPLEGQEGTMTQLYNNLPWDPAFEADGTTPYNPLEAGNTWIGNAKSNYFYNKDHQSDITKNMRFGIDLQLDVDITDWMRFSTTNRVGLAGTDWTQLLDKDHQLASFENGRVSQTYTYDQSFLTSNLLNLEHRIGDHSFAGILGQEYNYLTSSFTGAVGMDLAGDLSALSAAGSPKSVAGNSTETGFSSYFGQVDYNYQGKYFLVSSVRRDASSRFGANNRWATFYSVGASWNVNRENFLKDATWIDLLKIRTSYGTTGNANIAPYLSLGTYSFTSNSTYNGLSGARPARRENPDLTWEMAYTTNLGLEFSMFNRINIEVDYYNRVNKNLLQNVPLSASSGFASQQRNVGSVRNRGLDVSITTVNLDGAIRWETNFNVNINKNKVLALNQGEDIASGQMRIREGLPMRYFYMKEWAGADPQTGDPLWVRWEDAEGNLIHGADKTEPATISTTNTYNAASNLFVSSAYPDFTGGIRNDLFYKNFSLSVLANYAVGQSIYFSHRERIDSDNNSTNQNQMKLQGDWVRWENPGDIATHPRLLSGGSASNGTSSRYLEDASYFRIQNVRLDYAFPEKVYKFSGLRIYLSMDNLAVFTKFSGGDPDVNMENPVIAQSANSARFSPTRKILLGVSFDL</sequence>
<dbReference type="NCBIfam" id="TIGR04056">
    <property type="entry name" value="OMP_RagA_SusC"/>
    <property type="match status" value="1"/>
</dbReference>
<name>A0A512CD71_9BACT</name>
<evidence type="ECO:0000256" key="5">
    <source>
        <dbReference type="ARBA" id="ARBA00023136"/>
    </source>
</evidence>
<keyword evidence="10" id="KW-1185">Reference proteome</keyword>
<keyword evidence="4 7" id="KW-0812">Transmembrane</keyword>
<dbReference type="AlphaFoldDB" id="A0A512CD71"/>
<keyword evidence="2 7" id="KW-0813">Transport</keyword>
<dbReference type="Proteomes" id="UP000321301">
    <property type="component" value="Unassembled WGS sequence"/>
</dbReference>
<evidence type="ECO:0000256" key="3">
    <source>
        <dbReference type="ARBA" id="ARBA00022452"/>
    </source>
</evidence>
<evidence type="ECO:0000256" key="4">
    <source>
        <dbReference type="ARBA" id="ARBA00022692"/>
    </source>
</evidence>
<dbReference type="NCBIfam" id="TIGR04057">
    <property type="entry name" value="SusC_RagA_signa"/>
    <property type="match status" value="1"/>
</dbReference>
<evidence type="ECO:0000256" key="7">
    <source>
        <dbReference type="PROSITE-ProRule" id="PRU01360"/>
    </source>
</evidence>
<dbReference type="InterPro" id="IPR037066">
    <property type="entry name" value="Plug_dom_sf"/>
</dbReference>
<dbReference type="Gene3D" id="2.60.40.1120">
    <property type="entry name" value="Carboxypeptidase-like, regulatory domain"/>
    <property type="match status" value="1"/>
</dbReference>
<dbReference type="InterPro" id="IPR012910">
    <property type="entry name" value="Plug_dom"/>
</dbReference>
<reference evidence="9 10" key="1">
    <citation type="submission" date="2019-07" db="EMBL/GenBank/DDBJ databases">
        <title>Whole genome shotgun sequence of Cyclobacterium qasimii NBRC 106168.</title>
        <authorList>
            <person name="Hosoyama A."/>
            <person name="Uohara A."/>
            <person name="Ohji S."/>
            <person name="Ichikawa N."/>
        </authorList>
    </citation>
    <scope>NUCLEOTIDE SEQUENCE [LARGE SCALE GENOMIC DNA]</scope>
    <source>
        <strain evidence="9 10">NBRC 106168</strain>
    </source>
</reference>
<evidence type="ECO:0000256" key="6">
    <source>
        <dbReference type="ARBA" id="ARBA00023237"/>
    </source>
</evidence>
<dbReference type="InterPro" id="IPR023997">
    <property type="entry name" value="TonB-dep_OMP_SusC/RagA_CS"/>
</dbReference>
<dbReference type="Gene3D" id="2.40.170.20">
    <property type="entry name" value="TonB-dependent receptor, beta-barrel domain"/>
    <property type="match status" value="1"/>
</dbReference>
<proteinExistence type="inferred from homology"/>